<sequence>MVSPASAATSSTDAPWIPRSANTFSAASSRAGRSRSRRSCLLSRSTEFSRPYALTFDFAGMRILMDASRE</sequence>
<evidence type="ECO:0000313" key="2">
    <source>
        <dbReference type="Proteomes" id="UP001139648"/>
    </source>
</evidence>
<dbReference type="RefSeq" id="WP_253760014.1">
    <property type="nucleotide sequence ID" value="NZ_BAABKA010000108.1"/>
</dbReference>
<dbReference type="EMBL" id="JAMZEB010000002">
    <property type="protein sequence ID" value="MCP2360838.1"/>
    <property type="molecule type" value="Genomic_DNA"/>
</dbReference>
<dbReference type="AlphaFoldDB" id="A0A9X2GUX5"/>
<protein>
    <submittedName>
        <fullName evidence="1">Uncharacterized protein</fullName>
    </submittedName>
</protein>
<accession>A0A9X2GUX5</accession>
<gene>
    <name evidence="1" type="ORF">HD597_007858</name>
</gene>
<organism evidence="1 2">
    <name type="scientific">Nonomuraea thailandensis</name>
    <dbReference type="NCBI Taxonomy" id="1188745"/>
    <lineage>
        <taxon>Bacteria</taxon>
        <taxon>Bacillati</taxon>
        <taxon>Actinomycetota</taxon>
        <taxon>Actinomycetes</taxon>
        <taxon>Streptosporangiales</taxon>
        <taxon>Streptosporangiaceae</taxon>
        <taxon>Nonomuraea</taxon>
    </lineage>
</organism>
<name>A0A9X2GUX5_9ACTN</name>
<dbReference type="Proteomes" id="UP001139648">
    <property type="component" value="Unassembled WGS sequence"/>
</dbReference>
<evidence type="ECO:0000313" key="1">
    <source>
        <dbReference type="EMBL" id="MCP2360838.1"/>
    </source>
</evidence>
<reference evidence="1" key="1">
    <citation type="submission" date="2022-06" db="EMBL/GenBank/DDBJ databases">
        <title>Sequencing the genomes of 1000 actinobacteria strains.</title>
        <authorList>
            <person name="Klenk H.-P."/>
        </authorList>
    </citation>
    <scope>NUCLEOTIDE SEQUENCE</scope>
    <source>
        <strain evidence="1">DSM 46694</strain>
    </source>
</reference>
<proteinExistence type="predicted"/>
<keyword evidence="2" id="KW-1185">Reference proteome</keyword>
<comment type="caution">
    <text evidence="1">The sequence shown here is derived from an EMBL/GenBank/DDBJ whole genome shotgun (WGS) entry which is preliminary data.</text>
</comment>